<keyword evidence="2" id="KW-0460">Magnesium</keyword>
<reference evidence="4" key="3">
    <citation type="submission" date="2023-12" db="EMBL/GenBank/DDBJ databases">
        <authorList>
            <person name="Sun Q."/>
            <person name="Inoue M."/>
        </authorList>
    </citation>
    <scope>NUCLEOTIDE SEQUENCE</scope>
    <source>
        <strain evidence="4">JCM 12289</strain>
    </source>
</reference>
<evidence type="ECO:0000313" key="7">
    <source>
        <dbReference type="Proteomes" id="UP001500962"/>
    </source>
</evidence>
<keyword evidence="1" id="KW-0479">Metal-binding</keyword>
<dbReference type="KEGG" id="hdo:MUK72_12990"/>
<keyword evidence="6" id="KW-1185">Reference proteome</keyword>
<sequence length="354" mass="39352">MRDVLAAWRPVIDEEIERLLPRETGADYATSFFGPPTYDYDATAIQHALSDPVWALLDRGGKRWRAVVCCLLIEGFGADPHDYLPYACIPEILHNGTIIVDDVEDGATMRRGESALHHEFGTDVALNAGNAMYFFPLKIVSRDPADLAAETRLAIYEMLMHELNRTHLGQGMDIHWHNQQAIEISEKQYLEMCACKTGCLGRIVARLATILTDQPEEVEHHAARYAELMSIAFQIGDDILDVETATEAGGAFGKGVGNDVREGKKTLMAIHAAREADPERAARLEELLWADENSTEEIAEVIAIFEETDSVAYARECALDIAAEARDHLAELDLADEPAENLADFTRFVVERDV</sequence>
<dbReference type="SUPFAM" id="SSF48576">
    <property type="entry name" value="Terpenoid synthases"/>
    <property type="match status" value="1"/>
</dbReference>
<evidence type="ECO:0000256" key="2">
    <source>
        <dbReference type="ARBA" id="ARBA00022842"/>
    </source>
</evidence>
<name>A0AAV3SH81_HALDO</name>
<dbReference type="InterPro" id="IPR000092">
    <property type="entry name" value="Polyprenyl_synt"/>
</dbReference>
<dbReference type="GO" id="GO:0046872">
    <property type="term" value="F:metal ion binding"/>
    <property type="evidence" value="ECO:0007669"/>
    <property type="project" value="UniProtKB-KW"/>
</dbReference>
<dbReference type="PROSITE" id="PS00723">
    <property type="entry name" value="POLYPRENYL_SYNTHASE_1"/>
    <property type="match status" value="1"/>
</dbReference>
<evidence type="ECO:0000256" key="3">
    <source>
        <dbReference type="RuleBase" id="RU004466"/>
    </source>
</evidence>
<dbReference type="Gene3D" id="1.10.600.10">
    <property type="entry name" value="Farnesyl Diphosphate Synthase"/>
    <property type="match status" value="1"/>
</dbReference>
<gene>
    <name evidence="4" type="ORF">GCM10008985_17170</name>
    <name evidence="5" type="ORF">MUK72_12990</name>
</gene>
<dbReference type="Pfam" id="PF00348">
    <property type="entry name" value="polyprenyl_synt"/>
    <property type="match status" value="1"/>
</dbReference>
<dbReference type="CDD" id="cd00685">
    <property type="entry name" value="Trans_IPPS_HT"/>
    <property type="match status" value="1"/>
</dbReference>
<dbReference type="EMBL" id="BAAADN010000026">
    <property type="protein sequence ID" value="GAA0461235.1"/>
    <property type="molecule type" value="Genomic_DNA"/>
</dbReference>
<evidence type="ECO:0000313" key="5">
    <source>
        <dbReference type="EMBL" id="UOO94873.1"/>
    </source>
</evidence>
<dbReference type="GeneID" id="71762780"/>
<dbReference type="PANTHER" id="PTHR12001">
    <property type="entry name" value="GERANYLGERANYL PYROPHOSPHATE SYNTHASE"/>
    <property type="match status" value="1"/>
</dbReference>
<accession>A0AAV3SH81</accession>
<reference evidence="4" key="1">
    <citation type="journal article" date="2014" name="Int. J. Syst. Evol. Microbiol.">
        <title>Complete genome sequence of Corynebacterium casei LMG S-19264T (=DSM 44701T), isolated from a smear-ripened cheese.</title>
        <authorList>
            <consortium name="US DOE Joint Genome Institute (JGI-PGF)"/>
            <person name="Walter F."/>
            <person name="Albersmeier A."/>
            <person name="Kalinowski J."/>
            <person name="Ruckert C."/>
        </authorList>
    </citation>
    <scope>NUCLEOTIDE SEQUENCE</scope>
    <source>
        <strain evidence="4">JCM 12289</strain>
    </source>
</reference>
<dbReference type="GO" id="GO:0004659">
    <property type="term" value="F:prenyltransferase activity"/>
    <property type="evidence" value="ECO:0007669"/>
    <property type="project" value="InterPro"/>
</dbReference>
<dbReference type="InterPro" id="IPR033749">
    <property type="entry name" value="Polyprenyl_synt_CS"/>
</dbReference>
<comment type="similarity">
    <text evidence="3">Belongs to the FPP/GGPP synthase family.</text>
</comment>
<evidence type="ECO:0000256" key="1">
    <source>
        <dbReference type="ARBA" id="ARBA00022723"/>
    </source>
</evidence>
<dbReference type="GO" id="GO:0008299">
    <property type="term" value="P:isoprenoid biosynthetic process"/>
    <property type="evidence" value="ECO:0007669"/>
    <property type="project" value="InterPro"/>
</dbReference>
<dbReference type="Proteomes" id="UP000830542">
    <property type="component" value="Chromosome"/>
</dbReference>
<reference evidence="5" key="2">
    <citation type="submission" date="2022-04" db="EMBL/GenBank/DDBJ databases">
        <title>Sequencing and genomic assembly of Halococcus dombrowskii.</title>
        <authorList>
            <person name="Lim S.W."/>
            <person name="MacLea K.S."/>
        </authorList>
    </citation>
    <scope>NUCLEOTIDE SEQUENCE</scope>
    <source>
        <strain evidence="5">H4</strain>
    </source>
</reference>
<dbReference type="InterPro" id="IPR008949">
    <property type="entry name" value="Isoprenoid_synthase_dom_sf"/>
</dbReference>
<dbReference type="RefSeq" id="WP_244701611.1">
    <property type="nucleotide sequence ID" value="NZ_BAAADN010000026.1"/>
</dbReference>
<dbReference type="EMBL" id="CP095005">
    <property type="protein sequence ID" value="UOO94873.1"/>
    <property type="molecule type" value="Genomic_DNA"/>
</dbReference>
<dbReference type="Proteomes" id="UP001500962">
    <property type="component" value="Unassembled WGS sequence"/>
</dbReference>
<dbReference type="SFLD" id="SFLDS00005">
    <property type="entry name" value="Isoprenoid_Synthase_Type_I"/>
    <property type="match status" value="1"/>
</dbReference>
<protein>
    <submittedName>
        <fullName evidence="5">Polyprenyl synthetase family protein</fullName>
    </submittedName>
</protein>
<dbReference type="PANTHER" id="PTHR12001:SF44">
    <property type="entry name" value="GERANYLGERANYL PYROPHOSPHATE SYNTHASE"/>
    <property type="match status" value="1"/>
</dbReference>
<dbReference type="AlphaFoldDB" id="A0AAV3SH81"/>
<organism evidence="4 7">
    <name type="scientific">Halococcus dombrowskii</name>
    <dbReference type="NCBI Taxonomy" id="179637"/>
    <lineage>
        <taxon>Archaea</taxon>
        <taxon>Methanobacteriati</taxon>
        <taxon>Methanobacteriota</taxon>
        <taxon>Stenosarchaea group</taxon>
        <taxon>Halobacteria</taxon>
        <taxon>Halobacteriales</taxon>
        <taxon>Halococcaceae</taxon>
        <taxon>Halococcus</taxon>
    </lineage>
</organism>
<proteinExistence type="inferred from homology"/>
<keyword evidence="3" id="KW-0808">Transferase</keyword>
<evidence type="ECO:0000313" key="6">
    <source>
        <dbReference type="Proteomes" id="UP000830542"/>
    </source>
</evidence>
<evidence type="ECO:0000313" key="4">
    <source>
        <dbReference type="EMBL" id="GAA0461235.1"/>
    </source>
</evidence>